<evidence type="ECO:0000256" key="2">
    <source>
        <dbReference type="ARBA" id="ARBA00023180"/>
    </source>
</evidence>
<keyword evidence="1" id="KW-1015">Disulfide bond</keyword>
<dbReference type="EMBL" id="DS232133">
    <property type="protein sequence ID" value="EDS35791.1"/>
    <property type="molecule type" value="Genomic_DNA"/>
</dbReference>
<dbReference type="InterPro" id="IPR051487">
    <property type="entry name" value="Ser/Thr_Proteases_Immune/Dev"/>
</dbReference>
<name>B0WVV9_CULQU</name>
<evidence type="ECO:0000313" key="8">
    <source>
        <dbReference type="EnsemblMetazoa" id="CPIJ011302-PA"/>
    </source>
</evidence>
<dbReference type="SUPFAM" id="SSF49854">
    <property type="entry name" value="Spermadhesin, CUB domain"/>
    <property type="match status" value="1"/>
</dbReference>
<dbReference type="EnsemblMetazoa" id="CPIJ011302-RA">
    <property type="protein sequence ID" value="CPIJ011302-PA"/>
    <property type="gene ID" value="CPIJ011302"/>
</dbReference>
<evidence type="ECO:0000256" key="4">
    <source>
        <dbReference type="PROSITE-ProRule" id="PRU00059"/>
    </source>
</evidence>
<feature type="domain" description="Peptidase S1" evidence="6">
    <location>
        <begin position="136"/>
        <end position="364"/>
    </location>
</feature>
<dbReference type="PANTHER" id="PTHR24256">
    <property type="entry name" value="TRYPTASE-RELATED"/>
    <property type="match status" value="1"/>
</dbReference>
<dbReference type="eggNOG" id="KOG3627">
    <property type="taxonomic scope" value="Eukaryota"/>
</dbReference>
<dbReference type="VEuPathDB" id="VectorBase:CQUJHB002346"/>
<dbReference type="InterPro" id="IPR000859">
    <property type="entry name" value="CUB_dom"/>
</dbReference>
<dbReference type="Pfam" id="PF00089">
    <property type="entry name" value="Trypsin"/>
    <property type="match status" value="1"/>
</dbReference>
<keyword evidence="2" id="KW-0325">Glycoprotein</keyword>
<feature type="domain" description="CUB" evidence="5">
    <location>
        <begin position="6"/>
        <end position="122"/>
    </location>
</feature>
<dbReference type="SMART" id="SM00042">
    <property type="entry name" value="CUB"/>
    <property type="match status" value="1"/>
</dbReference>
<dbReference type="SUPFAM" id="SSF50494">
    <property type="entry name" value="Trypsin-like serine proteases"/>
    <property type="match status" value="1"/>
</dbReference>
<dbReference type="Proteomes" id="UP000002320">
    <property type="component" value="Unassembled WGS sequence"/>
</dbReference>
<dbReference type="SMART" id="SM00020">
    <property type="entry name" value="Tryp_SPc"/>
    <property type="match status" value="1"/>
</dbReference>
<dbReference type="KEGG" id="cqu:CpipJ_CPIJ011302"/>
<dbReference type="InterPro" id="IPR043504">
    <property type="entry name" value="Peptidase_S1_PA_chymotrypsin"/>
</dbReference>
<dbReference type="HOGENOM" id="CLU_006842_2_0_1"/>
<dbReference type="PROSITE" id="PS01180">
    <property type="entry name" value="CUB"/>
    <property type="match status" value="1"/>
</dbReference>
<gene>
    <name evidence="8" type="primary">6043949</name>
    <name evidence="7" type="ORF">CpipJ_CPIJ011302</name>
</gene>
<dbReference type="OMA" id="NCYDMYL"/>
<dbReference type="CDD" id="cd00041">
    <property type="entry name" value="CUB"/>
    <property type="match status" value="1"/>
</dbReference>
<evidence type="ECO:0000259" key="5">
    <source>
        <dbReference type="PROSITE" id="PS01180"/>
    </source>
</evidence>
<dbReference type="CDD" id="cd00190">
    <property type="entry name" value="Tryp_SPc"/>
    <property type="match status" value="1"/>
</dbReference>
<reference evidence="7" key="1">
    <citation type="submission" date="2007-03" db="EMBL/GenBank/DDBJ databases">
        <title>Annotation of Culex pipiens quinquefasciatus.</title>
        <authorList>
            <consortium name="The Broad Institute Genome Sequencing Platform"/>
            <person name="Atkinson P.W."/>
            <person name="Hemingway J."/>
            <person name="Christensen B.M."/>
            <person name="Higgs S."/>
            <person name="Kodira C."/>
            <person name="Hannick L."/>
            <person name="Megy K."/>
            <person name="O'Leary S."/>
            <person name="Pearson M."/>
            <person name="Haas B.J."/>
            <person name="Mauceli E."/>
            <person name="Wortman J.R."/>
            <person name="Lee N.H."/>
            <person name="Guigo R."/>
            <person name="Stanke M."/>
            <person name="Alvarado L."/>
            <person name="Amedeo P."/>
            <person name="Antoine C.H."/>
            <person name="Arensburger P."/>
            <person name="Bidwell S.L."/>
            <person name="Crawford M."/>
            <person name="Camaro F."/>
            <person name="Devon K."/>
            <person name="Engels R."/>
            <person name="Hammond M."/>
            <person name="Howarth C."/>
            <person name="Koehrsen M."/>
            <person name="Lawson D."/>
            <person name="Montgomery P."/>
            <person name="Nene V."/>
            <person name="Nusbaum C."/>
            <person name="Puiu D."/>
            <person name="Romero-Severson J."/>
            <person name="Severson D.W."/>
            <person name="Shumway M."/>
            <person name="Sisk P."/>
            <person name="Stolte C."/>
            <person name="Zeng Q."/>
            <person name="Eisenstadt E."/>
            <person name="Fraser-Liggett C."/>
            <person name="Strausberg R."/>
            <person name="Galagan J."/>
            <person name="Birren B."/>
            <person name="Collins F.H."/>
        </authorList>
    </citation>
    <scope>NUCLEOTIDE SEQUENCE [LARGE SCALE GENOMIC DNA]</scope>
    <source>
        <strain evidence="7">JHB</strain>
    </source>
</reference>
<dbReference type="OrthoDB" id="6380398at2759"/>
<comment type="similarity">
    <text evidence="3">Belongs to the peptidase S1 family. CLIP subfamily.</text>
</comment>
<dbReference type="Gene3D" id="2.60.120.290">
    <property type="entry name" value="Spermadhesin, CUB domain"/>
    <property type="match status" value="1"/>
</dbReference>
<dbReference type="GO" id="GO:0004252">
    <property type="term" value="F:serine-type endopeptidase activity"/>
    <property type="evidence" value="ECO:0007669"/>
    <property type="project" value="InterPro"/>
</dbReference>
<dbReference type="InterPro" id="IPR009003">
    <property type="entry name" value="Peptidase_S1_PA"/>
</dbReference>
<dbReference type="PRINTS" id="PR00722">
    <property type="entry name" value="CHYMOTRYPSIN"/>
</dbReference>
<dbReference type="InterPro" id="IPR001254">
    <property type="entry name" value="Trypsin_dom"/>
</dbReference>
<dbReference type="InterPro" id="IPR001314">
    <property type="entry name" value="Peptidase_S1A"/>
</dbReference>
<comment type="caution">
    <text evidence="4">Lacks conserved residue(s) required for the propagation of feature annotation.</text>
</comment>
<proteinExistence type="inferred from homology"/>
<evidence type="ECO:0000313" key="9">
    <source>
        <dbReference type="Proteomes" id="UP000002320"/>
    </source>
</evidence>
<dbReference type="AlphaFoldDB" id="B0WVV9"/>
<dbReference type="InterPro" id="IPR035914">
    <property type="entry name" value="Sperma_CUB_dom_sf"/>
</dbReference>
<organism>
    <name type="scientific">Culex quinquefasciatus</name>
    <name type="common">Southern house mosquito</name>
    <name type="synonym">Culex pungens</name>
    <dbReference type="NCBI Taxonomy" id="7176"/>
    <lineage>
        <taxon>Eukaryota</taxon>
        <taxon>Metazoa</taxon>
        <taxon>Ecdysozoa</taxon>
        <taxon>Arthropoda</taxon>
        <taxon>Hexapoda</taxon>
        <taxon>Insecta</taxon>
        <taxon>Pterygota</taxon>
        <taxon>Neoptera</taxon>
        <taxon>Endopterygota</taxon>
        <taxon>Diptera</taxon>
        <taxon>Nematocera</taxon>
        <taxon>Culicoidea</taxon>
        <taxon>Culicidae</taxon>
        <taxon>Culicinae</taxon>
        <taxon>Culicini</taxon>
        <taxon>Culex</taxon>
        <taxon>Culex</taxon>
    </lineage>
</organism>
<evidence type="ECO:0000256" key="1">
    <source>
        <dbReference type="ARBA" id="ARBA00023157"/>
    </source>
</evidence>
<evidence type="ECO:0000313" key="7">
    <source>
        <dbReference type="EMBL" id="EDS35791.1"/>
    </source>
</evidence>
<dbReference type="InterPro" id="IPR018114">
    <property type="entry name" value="TRYPSIN_HIS"/>
</dbReference>
<evidence type="ECO:0000256" key="3">
    <source>
        <dbReference type="ARBA" id="ARBA00024195"/>
    </source>
</evidence>
<reference evidence="8" key="2">
    <citation type="submission" date="2021-02" db="UniProtKB">
        <authorList>
            <consortium name="EnsemblMetazoa"/>
        </authorList>
    </citation>
    <scope>IDENTIFICATION</scope>
    <source>
        <strain evidence="8">JHB</strain>
    </source>
</reference>
<dbReference type="GO" id="GO:0006508">
    <property type="term" value="P:proteolysis"/>
    <property type="evidence" value="ECO:0007669"/>
    <property type="project" value="InterPro"/>
</dbReference>
<accession>B0WVV9</accession>
<dbReference type="InParanoid" id="B0WVV9"/>
<dbReference type="Gene3D" id="2.40.10.10">
    <property type="entry name" value="Trypsin-like serine proteases"/>
    <property type="match status" value="1"/>
</dbReference>
<keyword evidence="9" id="KW-1185">Reference proteome</keyword>
<protein>
    <submittedName>
        <fullName evidence="7 8">Trypsin</fullName>
    </submittedName>
</protein>
<dbReference type="MEROPS" id="S01.492"/>
<dbReference type="VEuPathDB" id="VectorBase:CPIJ011302"/>
<dbReference type="Pfam" id="PF00431">
    <property type="entry name" value="CUB"/>
    <property type="match status" value="1"/>
</dbReference>
<dbReference type="PROSITE" id="PS00134">
    <property type="entry name" value="TRYPSIN_HIS"/>
    <property type="match status" value="1"/>
</dbReference>
<evidence type="ECO:0000259" key="6">
    <source>
        <dbReference type="PROSITE" id="PS50240"/>
    </source>
</evidence>
<dbReference type="STRING" id="7176.B0WVV9"/>
<dbReference type="PROSITE" id="PS50240">
    <property type="entry name" value="TRYPSIN_DOM"/>
    <property type="match status" value="1"/>
</dbReference>
<sequence>MGYYRCGCDTIRNVQADETLYIESPNYSGYFRANTNCRWRLTAPTNYLLHLNCYDVILAKSTNCAADRLEVSLTGNALLTDASRYCGQATFVLQSTANKLTVALRTLTSSTGGRFRCQIAARRPPCDCGRRRVVKIVNGARTVANEFPMMAALVSIASRKPFFSNRHAITAAHCLLSRKLADTVLLVGDHDLSTGTDSPYAVLMPLTTFTSHTGYRAQTSVNDIALVRTRDEIVFTRGVGPACLPWQWPTATFNGQIVEATGWGTVDFGAPTSSVLQKVSLNVISNESCRTKMAGVTASQLCTFTAGKDTCQYDSGGPILYTNPNNGVVFHVGVISYGVACASSSPSVNTRITSYLTWIKANTPGIQYCEK</sequence>